<dbReference type="Pfam" id="PF00403">
    <property type="entry name" value="HMA"/>
    <property type="match status" value="1"/>
</dbReference>
<feature type="transmembrane region" description="Helical" evidence="8">
    <location>
        <begin position="661"/>
        <end position="677"/>
    </location>
</feature>
<keyword evidence="6 8" id="KW-1133">Transmembrane helix</keyword>
<dbReference type="InterPro" id="IPR018303">
    <property type="entry name" value="ATPase_P-typ_P_site"/>
</dbReference>
<keyword evidence="7 8" id="KW-0472">Membrane</keyword>
<dbReference type="InterPro" id="IPR059000">
    <property type="entry name" value="ATPase_P-type_domA"/>
</dbReference>
<feature type="transmembrane region" description="Helical" evidence="8">
    <location>
        <begin position="128"/>
        <end position="145"/>
    </location>
</feature>
<feature type="transmembrane region" description="Helical" evidence="8">
    <location>
        <begin position="166"/>
        <end position="184"/>
    </location>
</feature>
<dbReference type="PROSITE" id="PS00154">
    <property type="entry name" value="ATPASE_E1_E2"/>
    <property type="match status" value="1"/>
</dbReference>
<dbReference type="NCBIfam" id="TIGR01511">
    <property type="entry name" value="ATPase-IB1_Cu"/>
    <property type="match status" value="1"/>
</dbReference>
<dbReference type="OrthoDB" id="9813266at2"/>
<feature type="domain" description="HMA" evidence="9">
    <location>
        <begin position="14"/>
        <end position="79"/>
    </location>
</feature>
<keyword evidence="8" id="KW-0547">Nucleotide-binding</keyword>
<keyword evidence="5" id="KW-1278">Translocase</keyword>
<dbReference type="SUPFAM" id="SSF55008">
    <property type="entry name" value="HMA, heavy metal-associated domain"/>
    <property type="match status" value="1"/>
</dbReference>
<feature type="transmembrane region" description="Helical" evidence="8">
    <location>
        <begin position="371"/>
        <end position="399"/>
    </location>
</feature>
<feature type="transmembrane region" description="Helical" evidence="8">
    <location>
        <begin position="683"/>
        <end position="701"/>
    </location>
</feature>
<dbReference type="GO" id="GO:0005886">
    <property type="term" value="C:plasma membrane"/>
    <property type="evidence" value="ECO:0007669"/>
    <property type="project" value="UniProtKB-SubCell"/>
</dbReference>
<dbReference type="PANTHER" id="PTHR46594:SF4">
    <property type="entry name" value="P-TYPE CATION-TRANSPORTING ATPASE"/>
    <property type="match status" value="1"/>
</dbReference>
<dbReference type="GO" id="GO:0019829">
    <property type="term" value="F:ATPase-coupled monoatomic cation transmembrane transporter activity"/>
    <property type="evidence" value="ECO:0007669"/>
    <property type="project" value="InterPro"/>
</dbReference>
<proteinExistence type="inferred from homology"/>
<sequence>MNAPLQAKKPVSAEESRFAVPDIHCAGCISKIEHGLMAHAGVHAARVNFTSKQVSIAHDKALSDLDLAEAIRGLGFKPSLIAEDRSDEAAAAAGRELLRCLAVAGFAAMNVMLLSVSIWSGADGATRTLFHWISALIALPAIAYAGRPFFRSAWQALRHGRTNMDVPIAIGVTITAAISLYETIVGGDHAYFESALMLIFFLLVGRALDAMMRRKVGDGVAALARQSAPGALVIDSDGSSAWHKAAELRPGMIMQLAAGERLAGDGIVVEGESAINASLLTGESAPQSVGPGEQVFAGTLNVAAPLTVKVTAAADDTALADIGRLMATAGQSKSRYVRIADRGARLYAPVVHSLALLTFVGWMMAGADWHQALLIGVAVLIITCPCALGLAVPVAHVVATGSLMKRGILVKHESAIERLAEADRAVFDKTGTLTLDRLVAENLEELNHDQKAIALALARASRHPLATAIREGLESEGVRAVSITGLAELPGTGVTGIYEKTKVALEAPEGSQSTPAVALTIGDDRTAIIRFRDTLRPDAEEAVADIAGLGLPGTILSGDKSSAIQPIAGALHLTAQSNARPDDKCEALERLRRQGHRVLMVGDGLNDGPALAAAHVSIAPGSASDVGQNAADLVFLGDSLAPIPFAIRAARRTMDIVRQNFGLALIYNVVAVPLAIGGFVTPLVAAVAMSLSSLIVIANSLRLRRVR</sequence>
<dbReference type="Proteomes" id="UP000256310">
    <property type="component" value="Unassembled WGS sequence"/>
</dbReference>
<evidence type="ECO:0000313" key="10">
    <source>
        <dbReference type="EMBL" id="RED16295.1"/>
    </source>
</evidence>
<keyword evidence="4 8" id="KW-0479">Metal-binding</keyword>
<dbReference type="SUPFAM" id="SSF56784">
    <property type="entry name" value="HAD-like"/>
    <property type="match status" value="1"/>
</dbReference>
<dbReference type="EMBL" id="QRDP01000004">
    <property type="protein sequence ID" value="RED16295.1"/>
    <property type="molecule type" value="Genomic_DNA"/>
</dbReference>
<dbReference type="Pfam" id="PF00122">
    <property type="entry name" value="E1-E2_ATPase"/>
    <property type="match status" value="1"/>
</dbReference>
<evidence type="ECO:0000256" key="6">
    <source>
        <dbReference type="ARBA" id="ARBA00022989"/>
    </source>
</evidence>
<evidence type="ECO:0000313" key="11">
    <source>
        <dbReference type="Proteomes" id="UP000256310"/>
    </source>
</evidence>
<evidence type="ECO:0000256" key="4">
    <source>
        <dbReference type="ARBA" id="ARBA00022723"/>
    </source>
</evidence>
<dbReference type="InterPro" id="IPR017969">
    <property type="entry name" value="Heavy-metal-associated_CS"/>
</dbReference>
<dbReference type="GO" id="GO:0046872">
    <property type="term" value="F:metal ion binding"/>
    <property type="evidence" value="ECO:0007669"/>
    <property type="project" value="UniProtKB-KW"/>
</dbReference>
<dbReference type="NCBIfam" id="TIGR01512">
    <property type="entry name" value="ATPase-IB2_Cd"/>
    <property type="match status" value="1"/>
</dbReference>
<dbReference type="Gene3D" id="3.40.1110.10">
    <property type="entry name" value="Calcium-transporting ATPase, cytoplasmic domain N"/>
    <property type="match status" value="1"/>
</dbReference>
<evidence type="ECO:0000259" key="9">
    <source>
        <dbReference type="PROSITE" id="PS50846"/>
    </source>
</evidence>
<dbReference type="GO" id="GO:0015662">
    <property type="term" value="F:P-type ion transporter activity"/>
    <property type="evidence" value="ECO:0007669"/>
    <property type="project" value="UniProtKB-ARBA"/>
</dbReference>
<dbReference type="Gene3D" id="3.30.70.100">
    <property type="match status" value="1"/>
</dbReference>
<organism evidence="10 11">
    <name type="scientific">Parasphingopyxis lamellibrachiae</name>
    <dbReference type="NCBI Taxonomy" id="680125"/>
    <lineage>
        <taxon>Bacteria</taxon>
        <taxon>Pseudomonadati</taxon>
        <taxon>Pseudomonadota</taxon>
        <taxon>Alphaproteobacteria</taxon>
        <taxon>Sphingomonadales</taxon>
        <taxon>Sphingomonadaceae</taxon>
        <taxon>Parasphingopyxis</taxon>
    </lineage>
</organism>
<feature type="transmembrane region" description="Helical" evidence="8">
    <location>
        <begin position="190"/>
        <end position="208"/>
    </location>
</feature>
<dbReference type="InterPro" id="IPR001757">
    <property type="entry name" value="P_typ_ATPase"/>
</dbReference>
<dbReference type="InterPro" id="IPR023299">
    <property type="entry name" value="ATPase_P-typ_cyto_dom_N"/>
</dbReference>
<dbReference type="InterPro" id="IPR023214">
    <property type="entry name" value="HAD_sf"/>
</dbReference>
<comment type="caution">
    <text evidence="10">The sequence shown here is derived from an EMBL/GenBank/DDBJ whole genome shotgun (WGS) entry which is preliminary data.</text>
</comment>
<dbReference type="CDD" id="cd00371">
    <property type="entry name" value="HMA"/>
    <property type="match status" value="1"/>
</dbReference>
<keyword evidence="11" id="KW-1185">Reference proteome</keyword>
<evidence type="ECO:0000256" key="5">
    <source>
        <dbReference type="ARBA" id="ARBA00022967"/>
    </source>
</evidence>
<dbReference type="GO" id="GO:0005524">
    <property type="term" value="F:ATP binding"/>
    <property type="evidence" value="ECO:0007669"/>
    <property type="project" value="UniProtKB-UniRule"/>
</dbReference>
<dbReference type="InterPro" id="IPR036412">
    <property type="entry name" value="HAD-like_sf"/>
</dbReference>
<keyword evidence="8" id="KW-0067">ATP-binding</keyword>
<dbReference type="InterPro" id="IPR036163">
    <property type="entry name" value="HMA_dom_sf"/>
</dbReference>
<keyword evidence="8" id="KW-1003">Cell membrane</keyword>
<name>A0A3D9FEN7_9SPHN</name>
<dbReference type="PRINTS" id="PR00943">
    <property type="entry name" value="CUATPASE"/>
</dbReference>
<dbReference type="PROSITE" id="PS01047">
    <property type="entry name" value="HMA_1"/>
    <property type="match status" value="1"/>
</dbReference>
<dbReference type="InterPro" id="IPR027256">
    <property type="entry name" value="P-typ_ATPase_IB"/>
</dbReference>
<dbReference type="PANTHER" id="PTHR46594">
    <property type="entry name" value="P-TYPE CATION-TRANSPORTING ATPASE"/>
    <property type="match status" value="1"/>
</dbReference>
<dbReference type="GO" id="GO:0016887">
    <property type="term" value="F:ATP hydrolysis activity"/>
    <property type="evidence" value="ECO:0007669"/>
    <property type="project" value="InterPro"/>
</dbReference>
<dbReference type="SUPFAM" id="SSF81653">
    <property type="entry name" value="Calcium ATPase, transduction domain A"/>
    <property type="match status" value="1"/>
</dbReference>
<dbReference type="InterPro" id="IPR008250">
    <property type="entry name" value="ATPase_P-typ_transduc_dom_A_sf"/>
</dbReference>
<evidence type="ECO:0000256" key="1">
    <source>
        <dbReference type="ARBA" id="ARBA00004370"/>
    </source>
</evidence>
<reference evidence="10 11" key="1">
    <citation type="submission" date="2018-07" db="EMBL/GenBank/DDBJ databases">
        <title>Genomic Encyclopedia of Type Strains, Phase IV (KMG-IV): sequencing the most valuable type-strain genomes for metagenomic binning, comparative biology and taxonomic classification.</title>
        <authorList>
            <person name="Goeker M."/>
        </authorList>
    </citation>
    <scope>NUCLEOTIDE SEQUENCE [LARGE SCALE GENOMIC DNA]</scope>
    <source>
        <strain evidence="10 11">DSM 26725</strain>
    </source>
</reference>
<keyword evidence="3 8" id="KW-0812">Transmembrane</keyword>
<protein>
    <submittedName>
        <fullName evidence="10">Cu2+-exporting ATPase</fullName>
    </submittedName>
</protein>
<dbReference type="AlphaFoldDB" id="A0A3D9FEN7"/>
<evidence type="ECO:0000256" key="7">
    <source>
        <dbReference type="ARBA" id="ARBA00023136"/>
    </source>
</evidence>
<dbReference type="Gene3D" id="3.40.50.1000">
    <property type="entry name" value="HAD superfamily/HAD-like"/>
    <property type="match status" value="1"/>
</dbReference>
<gene>
    <name evidence="10" type="ORF">DFR46_1317</name>
</gene>
<dbReference type="SUPFAM" id="SSF81665">
    <property type="entry name" value="Calcium ATPase, transmembrane domain M"/>
    <property type="match status" value="1"/>
</dbReference>
<comment type="similarity">
    <text evidence="2 8">Belongs to the cation transport ATPase (P-type) (TC 3.A.3) family. Type IB subfamily.</text>
</comment>
<dbReference type="Gene3D" id="2.70.150.10">
    <property type="entry name" value="Calcium-transporting ATPase, cytoplasmic transduction domain A"/>
    <property type="match status" value="1"/>
</dbReference>
<feature type="transmembrane region" description="Helical" evidence="8">
    <location>
        <begin position="100"/>
        <end position="122"/>
    </location>
</feature>
<dbReference type="InterPro" id="IPR006121">
    <property type="entry name" value="HMA_dom"/>
</dbReference>
<evidence type="ECO:0000256" key="8">
    <source>
        <dbReference type="RuleBase" id="RU362081"/>
    </source>
</evidence>
<dbReference type="PROSITE" id="PS50846">
    <property type="entry name" value="HMA_2"/>
    <property type="match status" value="1"/>
</dbReference>
<dbReference type="Pfam" id="PF00702">
    <property type="entry name" value="Hydrolase"/>
    <property type="match status" value="1"/>
</dbReference>
<dbReference type="InterPro" id="IPR023298">
    <property type="entry name" value="ATPase_P-typ_TM_dom_sf"/>
</dbReference>
<dbReference type="NCBIfam" id="TIGR01525">
    <property type="entry name" value="ATPase-IB_hvy"/>
    <property type="match status" value="1"/>
</dbReference>
<feature type="transmembrane region" description="Helical" evidence="8">
    <location>
        <begin position="346"/>
        <end position="365"/>
    </location>
</feature>
<evidence type="ECO:0000256" key="2">
    <source>
        <dbReference type="ARBA" id="ARBA00006024"/>
    </source>
</evidence>
<dbReference type="GO" id="GO:0030001">
    <property type="term" value="P:metal ion transport"/>
    <property type="evidence" value="ECO:0007669"/>
    <property type="project" value="UniProtKB-ARBA"/>
</dbReference>
<accession>A0A3D9FEN7</accession>
<dbReference type="PRINTS" id="PR00119">
    <property type="entry name" value="CATATPASE"/>
</dbReference>
<dbReference type="RefSeq" id="WP_116235716.1">
    <property type="nucleotide sequence ID" value="NZ_QRDP01000004.1"/>
</dbReference>
<dbReference type="NCBIfam" id="TIGR01494">
    <property type="entry name" value="ATPase_P-type"/>
    <property type="match status" value="1"/>
</dbReference>
<evidence type="ECO:0000256" key="3">
    <source>
        <dbReference type="ARBA" id="ARBA00022692"/>
    </source>
</evidence>
<comment type="subcellular location">
    <subcellularLocation>
        <location evidence="8">Cell membrane</location>
    </subcellularLocation>
    <subcellularLocation>
        <location evidence="1">Membrane</location>
    </subcellularLocation>
</comment>